<name>B1C843_9FIRM</name>
<dbReference type="GeneID" id="97999775"/>
<keyword evidence="1" id="KW-0732">Signal</keyword>
<accession>B1C843</accession>
<dbReference type="OrthoDB" id="7064788at2"/>
<dbReference type="SUPFAM" id="SSF52058">
    <property type="entry name" value="L domain-like"/>
    <property type="match status" value="1"/>
</dbReference>
<organism evidence="2 3">
    <name type="scientific">Anaerofustis stercorihominis DSM 17244</name>
    <dbReference type="NCBI Taxonomy" id="445971"/>
    <lineage>
        <taxon>Bacteria</taxon>
        <taxon>Bacillati</taxon>
        <taxon>Bacillota</taxon>
        <taxon>Clostridia</taxon>
        <taxon>Eubacteriales</taxon>
        <taxon>Eubacteriaceae</taxon>
        <taxon>Anaerofustis</taxon>
    </lineage>
</organism>
<keyword evidence="3" id="KW-1185">Reference proteome</keyword>
<sequence>MKRNKKITLISIILMTLLIIPSITFAKTDMTDEETSREVGDSITNVTQGKENGYTYRIRNKKAYIISYDTTEESIKSLVIPDKIKNCPVVSIQDEAFKNIPAKSIVIPKSVETIGDFAFYNCSNLEELTIKGSKKINSYAFANCLNLNNVIIEEGTAKIEESAFLNSGMKTISLPSTLKEIGNNVFTNCSNLTDFTVAQNNKTFISIDGVLYSKDKKTLIAYPTDKDLNSYTVNADTKTISNSAFYGNKQLETIILPKKLKTIGSLAFYNTRSLKSIEIPKNVSSVASEAFYGSVSLSNVTLKGTKTISKNAFAECESLTDVKLSDSLTEIKANAFENCTILKNIDLPDSIEIMGASVFRGCISLNKVTIPKSVNYIRDYAFADCTGLTEVDLSTGVTKINKKAFSNCPKLTKFIAPSYNLGFIGKTVFDDSKNVVIYAPYNSYALKYAEENKIKTENIDAEY</sequence>
<dbReference type="Gene3D" id="3.40.50.12480">
    <property type="match status" value="1"/>
</dbReference>
<dbReference type="RefSeq" id="WP_007049344.1">
    <property type="nucleotide sequence ID" value="NZ_DS560015.1"/>
</dbReference>
<dbReference type="Gene3D" id="3.80.10.10">
    <property type="entry name" value="Ribonuclease Inhibitor"/>
    <property type="match status" value="2"/>
</dbReference>
<evidence type="ECO:0008006" key="4">
    <source>
        <dbReference type="Google" id="ProtNLM"/>
    </source>
</evidence>
<feature type="chain" id="PRO_5002760945" description="Leucine-rich repeat domain-containing protein" evidence="1">
    <location>
        <begin position="27"/>
        <end position="463"/>
    </location>
</feature>
<dbReference type="EMBL" id="ABIL02000005">
    <property type="protein sequence ID" value="EDS73180.1"/>
    <property type="molecule type" value="Genomic_DNA"/>
</dbReference>
<reference evidence="2" key="1">
    <citation type="submission" date="2008-01" db="EMBL/GenBank/DDBJ databases">
        <authorList>
            <person name="Fulton L."/>
            <person name="Clifton S."/>
            <person name="Fulton B."/>
            <person name="Xu J."/>
            <person name="Minx P."/>
            <person name="Pepin K.H."/>
            <person name="Johnson M."/>
            <person name="Thiruvilangam P."/>
            <person name="Bhonagiri V."/>
            <person name="Nash W.E."/>
            <person name="Mardis E.R."/>
            <person name="Wilson R.K."/>
        </authorList>
    </citation>
    <scope>NUCLEOTIDE SEQUENCE [LARGE SCALE GENOMIC DNA]</scope>
    <source>
        <strain evidence="2">DSM 17244</strain>
    </source>
</reference>
<dbReference type="HOGENOM" id="CLU_026089_0_0_9"/>
<dbReference type="eggNOG" id="COG5492">
    <property type="taxonomic scope" value="Bacteria"/>
</dbReference>
<proteinExistence type="predicted"/>
<comment type="caution">
    <text evidence="2">The sequence shown here is derived from an EMBL/GenBank/DDBJ whole genome shotgun (WGS) entry which is preliminary data.</text>
</comment>
<reference evidence="2" key="2">
    <citation type="submission" date="2013-08" db="EMBL/GenBank/DDBJ databases">
        <title>Draft genome sequence of Anaerofustis stercorihominis (DSM 17244).</title>
        <authorList>
            <person name="Sudarsanam P."/>
            <person name="Ley R."/>
            <person name="Guruge J."/>
            <person name="Turnbaugh P.J."/>
            <person name="Mahowald M."/>
            <person name="Liep D."/>
            <person name="Gordon J."/>
        </authorList>
    </citation>
    <scope>NUCLEOTIDE SEQUENCE</scope>
    <source>
        <strain evidence="2">DSM 17244</strain>
    </source>
</reference>
<evidence type="ECO:0000313" key="2">
    <source>
        <dbReference type="EMBL" id="EDS73180.1"/>
    </source>
</evidence>
<dbReference type="InterPro" id="IPR053139">
    <property type="entry name" value="Surface_bspA-like"/>
</dbReference>
<protein>
    <recommendedName>
        <fullName evidence="4">Leucine-rich repeat domain-containing protein</fullName>
    </recommendedName>
</protein>
<dbReference type="STRING" id="445971.ANASTE_00900"/>
<feature type="signal peptide" evidence="1">
    <location>
        <begin position="1"/>
        <end position="26"/>
    </location>
</feature>
<evidence type="ECO:0000313" key="3">
    <source>
        <dbReference type="Proteomes" id="UP000005178"/>
    </source>
</evidence>
<dbReference type="AlphaFoldDB" id="B1C843"/>
<evidence type="ECO:0000256" key="1">
    <source>
        <dbReference type="SAM" id="SignalP"/>
    </source>
</evidence>
<dbReference type="PANTHER" id="PTHR45661:SF3">
    <property type="entry name" value="IG-LIKE DOMAIN-CONTAINING PROTEIN"/>
    <property type="match status" value="1"/>
</dbReference>
<dbReference type="Pfam" id="PF13306">
    <property type="entry name" value="LRR_5"/>
    <property type="match status" value="2"/>
</dbReference>
<dbReference type="InterPro" id="IPR032675">
    <property type="entry name" value="LRR_dom_sf"/>
</dbReference>
<dbReference type="InterPro" id="IPR026906">
    <property type="entry name" value="LRR_5"/>
</dbReference>
<dbReference type="PANTHER" id="PTHR45661">
    <property type="entry name" value="SURFACE ANTIGEN"/>
    <property type="match status" value="1"/>
</dbReference>
<dbReference type="Proteomes" id="UP000005178">
    <property type="component" value="Unassembled WGS sequence"/>
</dbReference>
<gene>
    <name evidence="2" type="ORF">ANASTE_00900</name>
</gene>